<organism evidence="3 4">
    <name type="scientific">Denticeps clupeoides</name>
    <name type="common">denticle herring</name>
    <dbReference type="NCBI Taxonomy" id="299321"/>
    <lineage>
        <taxon>Eukaryota</taxon>
        <taxon>Metazoa</taxon>
        <taxon>Chordata</taxon>
        <taxon>Craniata</taxon>
        <taxon>Vertebrata</taxon>
        <taxon>Euteleostomi</taxon>
        <taxon>Actinopterygii</taxon>
        <taxon>Neopterygii</taxon>
        <taxon>Teleostei</taxon>
        <taxon>Clupei</taxon>
        <taxon>Clupeiformes</taxon>
        <taxon>Denticipitoidei</taxon>
        <taxon>Denticipitidae</taxon>
        <taxon>Denticeps</taxon>
    </lineage>
</organism>
<evidence type="ECO:0000313" key="3">
    <source>
        <dbReference type="Ensembl" id="ENSDCDP00010053306.1"/>
    </source>
</evidence>
<dbReference type="Ensembl" id="ENSDCDT00010063808.1">
    <property type="protein sequence ID" value="ENSDCDP00010053306.1"/>
    <property type="gene ID" value="ENSDCDG00010030986.1"/>
</dbReference>
<feature type="domain" description="XRN2-binding (XTBD)" evidence="2">
    <location>
        <begin position="20"/>
        <end position="86"/>
    </location>
</feature>
<comment type="similarity">
    <text evidence="1">Belongs to the CARF family.</text>
</comment>
<dbReference type="Proteomes" id="UP000694580">
    <property type="component" value="Chromosome 18"/>
</dbReference>
<accession>A0AAY4E8L9</accession>
<reference evidence="3 4" key="1">
    <citation type="submission" date="2020-06" db="EMBL/GenBank/DDBJ databases">
        <authorList>
            <consortium name="Wellcome Sanger Institute Data Sharing"/>
        </authorList>
    </citation>
    <scope>NUCLEOTIDE SEQUENCE [LARGE SCALE GENOMIC DNA]</scope>
</reference>
<proteinExistence type="inferred from homology"/>
<dbReference type="InterPro" id="IPR021859">
    <property type="entry name" value="XTBD"/>
</dbReference>
<reference evidence="3" key="2">
    <citation type="submission" date="2025-08" db="UniProtKB">
        <authorList>
            <consortium name="Ensembl"/>
        </authorList>
    </citation>
    <scope>IDENTIFICATION</scope>
</reference>
<dbReference type="Pfam" id="PF11952">
    <property type="entry name" value="XTBD"/>
    <property type="match status" value="1"/>
</dbReference>
<name>A0AAY4E8L9_9TELE</name>
<reference evidence="3" key="3">
    <citation type="submission" date="2025-09" db="UniProtKB">
        <authorList>
            <consortium name="Ensembl"/>
        </authorList>
    </citation>
    <scope>IDENTIFICATION</scope>
</reference>
<dbReference type="AlphaFoldDB" id="A0AAY4E8L9"/>
<protein>
    <recommendedName>
        <fullName evidence="2">XRN2-binding (XTBD) domain-containing protein</fullName>
    </recommendedName>
</protein>
<evidence type="ECO:0000313" key="4">
    <source>
        <dbReference type="Proteomes" id="UP000694580"/>
    </source>
</evidence>
<dbReference type="PROSITE" id="PS51827">
    <property type="entry name" value="XTBD"/>
    <property type="match status" value="1"/>
</dbReference>
<keyword evidence="4" id="KW-1185">Reference proteome</keyword>
<evidence type="ECO:0000259" key="2">
    <source>
        <dbReference type="PROSITE" id="PS51827"/>
    </source>
</evidence>
<evidence type="ECO:0000256" key="1">
    <source>
        <dbReference type="ARBA" id="ARBA00010053"/>
    </source>
</evidence>
<sequence>IAEIEVGAVYKLLNGTGRVIEDYREPFESDKYWLVRKEFILQHLEEYEVKNNTVGLLALSMVWFNHVFLGCRWASYLDLPHMIHTQ</sequence>